<evidence type="ECO:0000313" key="1">
    <source>
        <dbReference type="EMBL" id="PCK33295.1"/>
    </source>
</evidence>
<keyword evidence="2" id="KW-1185">Reference proteome</keyword>
<dbReference type="AlphaFoldDB" id="A0A2A5JV28"/>
<dbReference type="SUPFAM" id="SSF48452">
    <property type="entry name" value="TPR-like"/>
    <property type="match status" value="1"/>
</dbReference>
<dbReference type="InterPro" id="IPR011990">
    <property type="entry name" value="TPR-like_helical_dom_sf"/>
</dbReference>
<dbReference type="Gene3D" id="1.25.40.10">
    <property type="entry name" value="Tetratricopeptide repeat domain"/>
    <property type="match status" value="1"/>
</dbReference>
<dbReference type="RefSeq" id="WP_099640472.1">
    <property type="nucleotide sequence ID" value="NZ_NKHF01000008.1"/>
</dbReference>
<name>A0A2A5JV28_PSEO7</name>
<proteinExistence type="predicted"/>
<dbReference type="Proteomes" id="UP000228621">
    <property type="component" value="Unassembled WGS sequence"/>
</dbReference>
<dbReference type="OrthoDB" id="5764289at2"/>
<reference evidence="2" key="1">
    <citation type="journal article" date="2019" name="Genome Announc.">
        <title>Draft Genome Sequence of Pseudoalteromonas piscicida Strain 36Y ROTHPW, an Hypersaline Seawater Isolate from the South Coast of Sonora, Mexico.</title>
        <authorList>
            <person name="Sanchez-Diaz R."/>
            <person name="Molina-Garza Z.J."/>
            <person name="Cruz-Suarez L.E."/>
            <person name="Selvin J."/>
            <person name="Kiran G.S."/>
            <person name="Ibarra-Gamez J.C."/>
            <person name="Gomez-Gil B."/>
            <person name="Galaviz-Silva L."/>
        </authorList>
    </citation>
    <scope>NUCLEOTIDE SEQUENCE [LARGE SCALE GENOMIC DNA]</scope>
    <source>
        <strain evidence="2">36Y_RITHPW</strain>
    </source>
</reference>
<dbReference type="Pfam" id="PF13424">
    <property type="entry name" value="TPR_12"/>
    <property type="match status" value="1"/>
</dbReference>
<accession>A0A2A5JV28</accession>
<dbReference type="EMBL" id="NKHF01000008">
    <property type="protein sequence ID" value="PCK33295.1"/>
    <property type="molecule type" value="Genomic_DNA"/>
</dbReference>
<comment type="caution">
    <text evidence="1">The sequence shown here is derived from an EMBL/GenBank/DDBJ whole genome shotgun (WGS) entry which is preliminary data.</text>
</comment>
<evidence type="ECO:0008006" key="3">
    <source>
        <dbReference type="Google" id="ProtNLM"/>
    </source>
</evidence>
<organism evidence="1 2">
    <name type="scientific">Pseudoalteromonas piscicida</name>
    <dbReference type="NCBI Taxonomy" id="43662"/>
    <lineage>
        <taxon>Bacteria</taxon>
        <taxon>Pseudomonadati</taxon>
        <taxon>Pseudomonadota</taxon>
        <taxon>Gammaproteobacteria</taxon>
        <taxon>Alteromonadales</taxon>
        <taxon>Pseudoalteromonadaceae</taxon>
        <taxon>Pseudoalteromonas</taxon>
    </lineage>
</organism>
<protein>
    <recommendedName>
        <fullName evidence="3">Tetratricopeptide repeat protein</fullName>
    </recommendedName>
</protein>
<sequence length="346" mass="39674">MRKNVVGVCLVRFLLFVTCTFYFCQHALAKDFSYFESKLDEASDYLTVNPAQSLIILDSLEQLQDVPVPLFIQWHLLSARASVPTNKVDRLYTSINATFLYPDDMFFKANLPTILSALGIWLRRQEYLDDADTSLKCAYKYAENDRQRLTLTNSMALVARNQDDYQKARTLYAKARKLAEELKQTPVLAMIESNLGSLALDQGRVFEAEQYFRHALLGYQAVDKRSGQISAGINLMFVFLIQKQIVNYERLQGPTSTLTTAFPNESKQAWLQWLEARYKQLEGEMPNQSTKQALQLAYTQLESDKVKLLVHRYLAKELGVEVTAPLPITAKSFSSPWFDRVKLCSW</sequence>
<gene>
    <name evidence="1" type="ORF">CEX98_02015</name>
</gene>
<evidence type="ECO:0000313" key="2">
    <source>
        <dbReference type="Proteomes" id="UP000228621"/>
    </source>
</evidence>